<dbReference type="AlphaFoldDB" id="A0AAD3DV69"/>
<feature type="domain" description="RDRP core" evidence="3">
    <location>
        <begin position="8"/>
        <end position="106"/>
    </location>
</feature>
<comment type="similarity">
    <text evidence="1">Belongs to the RdRP family.</text>
</comment>
<dbReference type="EMBL" id="BMAR01000014">
    <property type="protein sequence ID" value="GFR46441.1"/>
    <property type="molecule type" value="Genomic_DNA"/>
</dbReference>
<feature type="region of interest" description="Disordered" evidence="2">
    <location>
        <begin position="51"/>
        <end position="76"/>
    </location>
</feature>
<dbReference type="EC" id="2.7.7.48" evidence="1"/>
<evidence type="ECO:0000313" key="4">
    <source>
        <dbReference type="EMBL" id="GFR46441.1"/>
    </source>
</evidence>
<keyword evidence="1" id="KW-0808">Transferase</keyword>
<protein>
    <recommendedName>
        <fullName evidence="1">RNA-dependent RNA polymerase</fullName>
        <ecNumber evidence="1">2.7.7.48</ecNumber>
    </recommendedName>
</protein>
<keyword evidence="1" id="KW-0548">Nucleotidyltransferase</keyword>
<keyword evidence="5" id="KW-1185">Reference proteome</keyword>
<comment type="function">
    <text evidence="1">Probably involved in the RNA silencing pathway and required for the generation of small interfering RNAs (siRNAs).</text>
</comment>
<feature type="region of interest" description="Disordered" evidence="2">
    <location>
        <begin position="214"/>
        <end position="295"/>
    </location>
</feature>
<keyword evidence="1" id="KW-0694">RNA-binding</keyword>
<proteinExistence type="inferred from homology"/>
<accession>A0AAD3DV69</accession>
<dbReference type="InterPro" id="IPR007855">
    <property type="entry name" value="RDRP"/>
</dbReference>
<evidence type="ECO:0000256" key="2">
    <source>
        <dbReference type="SAM" id="MobiDB-lite"/>
    </source>
</evidence>
<evidence type="ECO:0000256" key="1">
    <source>
        <dbReference type="RuleBase" id="RU363098"/>
    </source>
</evidence>
<dbReference type="GO" id="GO:0031380">
    <property type="term" value="C:nuclear RNA-directed RNA polymerase complex"/>
    <property type="evidence" value="ECO:0007669"/>
    <property type="project" value="TreeGrafter"/>
</dbReference>
<dbReference type="GO" id="GO:0003723">
    <property type="term" value="F:RNA binding"/>
    <property type="evidence" value="ECO:0007669"/>
    <property type="project" value="UniProtKB-KW"/>
</dbReference>
<gene>
    <name evidence="4" type="ORF">Agub_g8015</name>
</gene>
<dbReference type="PANTHER" id="PTHR23079">
    <property type="entry name" value="RNA-DEPENDENT RNA POLYMERASE"/>
    <property type="match status" value="1"/>
</dbReference>
<organism evidence="4 5">
    <name type="scientific">Astrephomene gubernaculifera</name>
    <dbReference type="NCBI Taxonomy" id="47775"/>
    <lineage>
        <taxon>Eukaryota</taxon>
        <taxon>Viridiplantae</taxon>
        <taxon>Chlorophyta</taxon>
        <taxon>core chlorophytes</taxon>
        <taxon>Chlorophyceae</taxon>
        <taxon>CS clade</taxon>
        <taxon>Chlamydomonadales</taxon>
        <taxon>Astrephomenaceae</taxon>
        <taxon>Astrephomene</taxon>
    </lineage>
</organism>
<feature type="non-terminal residue" evidence="4">
    <location>
        <position position="1"/>
    </location>
</feature>
<feature type="compositionally biased region" description="Low complexity" evidence="2">
    <location>
        <begin position="262"/>
        <end position="284"/>
    </location>
</feature>
<dbReference type="Pfam" id="PF05183">
    <property type="entry name" value="RdRP"/>
    <property type="match status" value="2"/>
</dbReference>
<keyword evidence="1" id="KW-0943">RNA-mediated gene silencing</keyword>
<dbReference type="GO" id="GO:0030422">
    <property type="term" value="P:siRNA processing"/>
    <property type="evidence" value="ECO:0007669"/>
    <property type="project" value="TreeGrafter"/>
</dbReference>
<keyword evidence="1" id="KW-0696">RNA-directed RNA polymerase</keyword>
<dbReference type="InterPro" id="IPR057596">
    <property type="entry name" value="RDRP_core"/>
</dbReference>
<reference evidence="4 5" key="1">
    <citation type="journal article" date="2021" name="Sci. Rep.">
        <title>Genome sequencing of the multicellular alga Astrephomene provides insights into convergent evolution of germ-soma differentiation.</title>
        <authorList>
            <person name="Yamashita S."/>
            <person name="Yamamoto K."/>
            <person name="Matsuzaki R."/>
            <person name="Suzuki S."/>
            <person name="Yamaguchi H."/>
            <person name="Hirooka S."/>
            <person name="Minakuchi Y."/>
            <person name="Miyagishima S."/>
            <person name="Kawachi M."/>
            <person name="Toyoda A."/>
            <person name="Nozaki H."/>
        </authorList>
    </citation>
    <scope>NUCLEOTIDE SEQUENCE [LARGE SCALE GENOMIC DNA]</scope>
    <source>
        <strain evidence="4 5">NIES-4017</strain>
    </source>
</reference>
<feature type="non-terminal residue" evidence="4">
    <location>
        <position position="295"/>
    </location>
</feature>
<evidence type="ECO:0000259" key="3">
    <source>
        <dbReference type="Pfam" id="PF05183"/>
    </source>
</evidence>
<feature type="domain" description="RDRP core" evidence="3">
    <location>
        <begin position="174"/>
        <end position="219"/>
    </location>
</feature>
<dbReference type="Proteomes" id="UP001054857">
    <property type="component" value="Unassembled WGS sequence"/>
</dbReference>
<evidence type="ECO:0000313" key="5">
    <source>
        <dbReference type="Proteomes" id="UP001054857"/>
    </source>
</evidence>
<comment type="catalytic activity">
    <reaction evidence="1">
        <text>RNA(n) + a ribonucleoside 5'-triphosphate = RNA(n+1) + diphosphate</text>
        <dbReference type="Rhea" id="RHEA:21248"/>
        <dbReference type="Rhea" id="RHEA-COMP:14527"/>
        <dbReference type="Rhea" id="RHEA-COMP:17342"/>
        <dbReference type="ChEBI" id="CHEBI:33019"/>
        <dbReference type="ChEBI" id="CHEBI:61557"/>
        <dbReference type="ChEBI" id="CHEBI:140395"/>
        <dbReference type="EC" id="2.7.7.48"/>
    </reaction>
</comment>
<sequence length="295" mass="28974">ACASRAYQQLWSLRLPLPRSVTLPGVPDPSGSVPEGCVVVVALPPPAAAGGGGGGAAAAAARSPSPLLQPQHHPTDSGREVVVYRFPGLHPRDLRKLRLIPPPPELLLQLGLSDPAATGASQPAAGAGDTVGNTVGGGCFTVAGGAGAGGAGAGAVSAALAGAGGCPGGGGSMLVFSTRGVRPAAGELAGGDYDGDQFTLIWDPRVVQQFEECPPGDLEEEEGGAEKEGDGMYAGSSSSSSSCRAEPFTAERVSLQPPLPPLSTATAPAAAAAAASSCASGMAADRQPPQLPHPQ</sequence>
<dbReference type="GO" id="GO:0003968">
    <property type="term" value="F:RNA-directed RNA polymerase activity"/>
    <property type="evidence" value="ECO:0007669"/>
    <property type="project" value="UniProtKB-KW"/>
</dbReference>
<comment type="caution">
    <text evidence="4">The sequence shown here is derived from an EMBL/GenBank/DDBJ whole genome shotgun (WGS) entry which is preliminary data.</text>
</comment>
<name>A0AAD3DV69_9CHLO</name>
<dbReference type="PANTHER" id="PTHR23079:SF55">
    <property type="entry name" value="RNA-DIRECTED RNA POLYMERASE"/>
    <property type="match status" value="1"/>
</dbReference>